<evidence type="ECO:0000256" key="9">
    <source>
        <dbReference type="SAM" id="Phobius"/>
    </source>
</evidence>
<keyword evidence="9" id="KW-0812">Transmembrane</keyword>
<keyword evidence="4" id="KW-0808">Transferase</keyword>
<evidence type="ECO:0000256" key="5">
    <source>
        <dbReference type="ARBA" id="ARBA00022741"/>
    </source>
</evidence>
<dbReference type="CDD" id="cd16917">
    <property type="entry name" value="HATPase_UhpB-NarQ-NarX-like"/>
    <property type="match status" value="1"/>
</dbReference>
<comment type="catalytic activity">
    <reaction evidence="1">
        <text>ATP + protein L-histidine = ADP + protein N-phospho-L-histidine.</text>
        <dbReference type="EC" id="2.7.13.3"/>
    </reaction>
</comment>
<evidence type="ECO:0000256" key="7">
    <source>
        <dbReference type="ARBA" id="ARBA00022840"/>
    </source>
</evidence>
<feature type="domain" description="Signal transduction histidine kinase subgroup 3 dimerisation and phosphoacceptor" evidence="11">
    <location>
        <begin position="170"/>
        <end position="233"/>
    </location>
</feature>
<dbReference type="RefSeq" id="WP_281897622.1">
    <property type="nucleotide sequence ID" value="NZ_BSDI01000017.1"/>
</dbReference>
<dbReference type="Gene3D" id="1.20.5.1930">
    <property type="match status" value="1"/>
</dbReference>
<dbReference type="Proteomes" id="UP001144280">
    <property type="component" value="Unassembled WGS sequence"/>
</dbReference>
<reference evidence="12" key="1">
    <citation type="submission" date="2022-12" db="EMBL/GenBank/DDBJ databases">
        <title>New Phytohabitans aurantiacus sp. RD004123 nov., an actinomycete isolated from soil.</title>
        <authorList>
            <person name="Triningsih D.W."/>
            <person name="Harunari E."/>
            <person name="Igarashi Y."/>
        </authorList>
    </citation>
    <scope>NUCLEOTIDE SEQUENCE</scope>
    <source>
        <strain evidence="12">RD004123</strain>
    </source>
</reference>
<organism evidence="12 13">
    <name type="scientific">Phytohabitans aurantiacus</name>
    <dbReference type="NCBI Taxonomy" id="3016789"/>
    <lineage>
        <taxon>Bacteria</taxon>
        <taxon>Bacillati</taxon>
        <taxon>Actinomycetota</taxon>
        <taxon>Actinomycetes</taxon>
        <taxon>Micromonosporales</taxon>
        <taxon>Micromonosporaceae</taxon>
    </lineage>
</organism>
<evidence type="ECO:0000313" key="12">
    <source>
        <dbReference type="EMBL" id="GLH98587.1"/>
    </source>
</evidence>
<evidence type="ECO:0000256" key="3">
    <source>
        <dbReference type="ARBA" id="ARBA00022553"/>
    </source>
</evidence>
<evidence type="ECO:0000313" key="13">
    <source>
        <dbReference type="Proteomes" id="UP001144280"/>
    </source>
</evidence>
<keyword evidence="9" id="KW-1133">Transmembrane helix</keyword>
<feature type="transmembrane region" description="Helical" evidence="9">
    <location>
        <begin position="88"/>
        <end position="105"/>
    </location>
</feature>
<keyword evidence="5" id="KW-0547">Nucleotide-binding</keyword>
<evidence type="ECO:0000256" key="2">
    <source>
        <dbReference type="ARBA" id="ARBA00012438"/>
    </source>
</evidence>
<dbReference type="InterPro" id="IPR050482">
    <property type="entry name" value="Sensor_HK_TwoCompSys"/>
</dbReference>
<keyword evidence="6 12" id="KW-0418">Kinase</keyword>
<evidence type="ECO:0000259" key="10">
    <source>
        <dbReference type="Pfam" id="PF02518"/>
    </source>
</evidence>
<dbReference type="InterPro" id="IPR011712">
    <property type="entry name" value="Sig_transdc_His_kin_sub3_dim/P"/>
</dbReference>
<proteinExistence type="predicted"/>
<feature type="transmembrane region" description="Helical" evidence="9">
    <location>
        <begin position="51"/>
        <end position="76"/>
    </location>
</feature>
<evidence type="ECO:0000256" key="1">
    <source>
        <dbReference type="ARBA" id="ARBA00000085"/>
    </source>
</evidence>
<keyword evidence="9" id="KW-0472">Membrane</keyword>
<dbReference type="EC" id="2.7.13.3" evidence="2"/>
<dbReference type="GO" id="GO:0016301">
    <property type="term" value="F:kinase activity"/>
    <property type="evidence" value="ECO:0007669"/>
    <property type="project" value="UniProtKB-KW"/>
</dbReference>
<dbReference type="EMBL" id="BSDI01000017">
    <property type="protein sequence ID" value="GLH98587.1"/>
    <property type="molecule type" value="Genomic_DNA"/>
</dbReference>
<comment type="caution">
    <text evidence="12">The sequence shown here is derived from an EMBL/GenBank/DDBJ whole genome shotgun (WGS) entry which is preliminary data.</text>
</comment>
<name>A0ABQ5QX34_9ACTN</name>
<evidence type="ECO:0000256" key="6">
    <source>
        <dbReference type="ARBA" id="ARBA00022777"/>
    </source>
</evidence>
<evidence type="ECO:0000259" key="11">
    <source>
        <dbReference type="Pfam" id="PF07730"/>
    </source>
</evidence>
<accession>A0ABQ5QX34</accession>
<dbReference type="PANTHER" id="PTHR24421:SF10">
    <property type="entry name" value="NITRATE_NITRITE SENSOR PROTEIN NARQ"/>
    <property type="match status" value="1"/>
</dbReference>
<dbReference type="Pfam" id="PF07730">
    <property type="entry name" value="HisKA_3"/>
    <property type="match status" value="1"/>
</dbReference>
<keyword evidence="3" id="KW-0597">Phosphoprotein</keyword>
<dbReference type="Pfam" id="PF02518">
    <property type="entry name" value="HATPase_c"/>
    <property type="match status" value="1"/>
</dbReference>
<sequence length="367" mass="39121">MKSGRTSAPFVDAALVMVALLDAVVMTDPDRPYADIVAVVAALALAVRRRWPYLVFALTLPAAAVSPASAASAVALYTVSATTRNRRTIAVCAALYSLACIAQLPDYGFPTAAHVELLVSLGYNIATGAAAIFLGQLVQARRDLQQRLAEIHQAREHEQQLLAQTVLAKERAQLAREMHDVVSHQVSLIAVQAGALQVNTSDPDTKTTAKTIRELSVRTLDELRHMVTVLRASGTAPTELTPQPTLAGLGQLIANSGIETRLLGDLPADISAATQRAIYRTVQEALTNIRKHAPGATATIHIQRHNATIEVAITNTPATRPTQPLPGARHGLIGLRERTELLGGTITCGPTAGNGYQIQLRLPTTIH</sequence>
<dbReference type="InterPro" id="IPR036890">
    <property type="entry name" value="HATPase_C_sf"/>
</dbReference>
<feature type="domain" description="Histidine kinase/HSP90-like ATPase" evidence="10">
    <location>
        <begin position="275"/>
        <end position="365"/>
    </location>
</feature>
<keyword evidence="8" id="KW-0902">Two-component regulatory system</keyword>
<dbReference type="InterPro" id="IPR003594">
    <property type="entry name" value="HATPase_dom"/>
</dbReference>
<gene>
    <name evidence="12" type="ORF">Pa4123_38620</name>
</gene>
<protein>
    <recommendedName>
        <fullName evidence="2">histidine kinase</fullName>
        <ecNumber evidence="2">2.7.13.3</ecNumber>
    </recommendedName>
</protein>
<dbReference type="Gene3D" id="3.30.565.10">
    <property type="entry name" value="Histidine kinase-like ATPase, C-terminal domain"/>
    <property type="match status" value="1"/>
</dbReference>
<keyword evidence="13" id="KW-1185">Reference proteome</keyword>
<evidence type="ECO:0000256" key="8">
    <source>
        <dbReference type="ARBA" id="ARBA00023012"/>
    </source>
</evidence>
<feature type="transmembrane region" description="Helical" evidence="9">
    <location>
        <begin position="117"/>
        <end position="138"/>
    </location>
</feature>
<evidence type="ECO:0000256" key="4">
    <source>
        <dbReference type="ARBA" id="ARBA00022679"/>
    </source>
</evidence>
<dbReference type="SUPFAM" id="SSF55874">
    <property type="entry name" value="ATPase domain of HSP90 chaperone/DNA topoisomerase II/histidine kinase"/>
    <property type="match status" value="1"/>
</dbReference>
<keyword evidence="7" id="KW-0067">ATP-binding</keyword>
<dbReference type="PANTHER" id="PTHR24421">
    <property type="entry name" value="NITRATE/NITRITE SENSOR PROTEIN NARX-RELATED"/>
    <property type="match status" value="1"/>
</dbReference>